<organism evidence="1 2">
    <name type="scientific">Kistimonas scapharcae</name>
    <dbReference type="NCBI Taxonomy" id="1036133"/>
    <lineage>
        <taxon>Bacteria</taxon>
        <taxon>Pseudomonadati</taxon>
        <taxon>Pseudomonadota</taxon>
        <taxon>Gammaproteobacteria</taxon>
        <taxon>Oceanospirillales</taxon>
        <taxon>Endozoicomonadaceae</taxon>
        <taxon>Kistimonas</taxon>
    </lineage>
</organism>
<keyword evidence="2" id="KW-1185">Reference proteome</keyword>
<sequence>MADKTQNLYQREQSWTDQAMKGAGFQGGWTEVKYSYRLPADMLPKIVDFTEQFIPAENRINLLLPEQVKLELSFQPTSMCWLQVPKNHDAEVQCCVDAIVHFYIQHKSRHTRAFADIVFMTGSRKIGMEVVRKLGGLGVKVLHTFGTFNNSISETDDDHETSRKQKCAFYLGREMVKATTIHSFKGLESNCLVLHIGNAQGTENLSAIYAALTRLKRSEDSSHDSKITIICSDPALAAYGQTWPSADGKHDTAA</sequence>
<dbReference type="InterPro" id="IPR027417">
    <property type="entry name" value="P-loop_NTPase"/>
</dbReference>
<name>A0ABP8V3X1_9GAMM</name>
<comment type="caution">
    <text evidence="1">The sequence shown here is derived from an EMBL/GenBank/DDBJ whole genome shotgun (WGS) entry which is preliminary data.</text>
</comment>
<evidence type="ECO:0000313" key="1">
    <source>
        <dbReference type="EMBL" id="GAA4649760.1"/>
    </source>
</evidence>
<dbReference type="SUPFAM" id="SSF52540">
    <property type="entry name" value="P-loop containing nucleoside triphosphate hydrolases"/>
    <property type="match status" value="1"/>
</dbReference>
<dbReference type="EMBL" id="BAABFL010000297">
    <property type="protein sequence ID" value="GAA4649760.1"/>
    <property type="molecule type" value="Genomic_DNA"/>
</dbReference>
<gene>
    <name evidence="1" type="ORF">GCM10023116_20410</name>
</gene>
<reference evidence="2" key="1">
    <citation type="journal article" date="2019" name="Int. J. Syst. Evol. Microbiol.">
        <title>The Global Catalogue of Microorganisms (GCM) 10K type strain sequencing project: providing services to taxonomists for standard genome sequencing and annotation.</title>
        <authorList>
            <consortium name="The Broad Institute Genomics Platform"/>
            <consortium name="The Broad Institute Genome Sequencing Center for Infectious Disease"/>
            <person name="Wu L."/>
            <person name="Ma J."/>
        </authorList>
    </citation>
    <scope>NUCLEOTIDE SEQUENCE [LARGE SCALE GENOMIC DNA]</scope>
    <source>
        <strain evidence="2">JCM 17805</strain>
    </source>
</reference>
<protein>
    <submittedName>
        <fullName evidence="1">Uncharacterized protein</fullName>
    </submittedName>
</protein>
<proteinExistence type="predicted"/>
<evidence type="ECO:0000313" key="2">
    <source>
        <dbReference type="Proteomes" id="UP001500604"/>
    </source>
</evidence>
<accession>A0ABP8V3X1</accession>
<dbReference type="Proteomes" id="UP001500604">
    <property type="component" value="Unassembled WGS sequence"/>
</dbReference>